<feature type="transmembrane region" description="Helical" evidence="2">
    <location>
        <begin position="393"/>
        <end position="413"/>
    </location>
</feature>
<feature type="region of interest" description="Disordered" evidence="1">
    <location>
        <begin position="540"/>
        <end position="564"/>
    </location>
</feature>
<name>A0A4Q7NVI3_9ACTN</name>
<dbReference type="RefSeq" id="WP_165400084.1">
    <property type="nucleotide sequence ID" value="NZ_SGXD01000001.1"/>
</dbReference>
<organism evidence="5 6">
    <name type="scientific">Motilibacter rhizosphaerae</name>
    <dbReference type="NCBI Taxonomy" id="598652"/>
    <lineage>
        <taxon>Bacteria</taxon>
        <taxon>Bacillati</taxon>
        <taxon>Actinomycetota</taxon>
        <taxon>Actinomycetes</taxon>
        <taxon>Motilibacterales</taxon>
        <taxon>Motilibacteraceae</taxon>
        <taxon>Motilibacter</taxon>
    </lineage>
</organism>
<comment type="caution">
    <text evidence="5">The sequence shown here is derived from an EMBL/GenBank/DDBJ whole genome shotgun (WGS) entry which is preliminary data.</text>
</comment>
<feature type="transmembrane region" description="Helical" evidence="2">
    <location>
        <begin position="689"/>
        <end position="712"/>
    </location>
</feature>
<dbReference type="Proteomes" id="UP000293638">
    <property type="component" value="Unassembled WGS sequence"/>
</dbReference>
<gene>
    <name evidence="5" type="ORF">EV189_0431</name>
</gene>
<reference evidence="5 6" key="1">
    <citation type="submission" date="2019-02" db="EMBL/GenBank/DDBJ databases">
        <title>Genomic Encyclopedia of Type Strains, Phase IV (KMG-IV): sequencing the most valuable type-strain genomes for metagenomic binning, comparative biology and taxonomic classification.</title>
        <authorList>
            <person name="Goeker M."/>
        </authorList>
    </citation>
    <scope>NUCLEOTIDE SEQUENCE [LARGE SCALE GENOMIC DNA]</scope>
    <source>
        <strain evidence="5 6">DSM 45622</strain>
    </source>
</reference>
<keyword evidence="2" id="KW-1133">Transmembrane helix</keyword>
<sequence>MIALRVPPPARRHPRRRAAVLAATAAAAAGIAFPPAVALAAPRPAGASSTAPVPAGTKVTFGVQPASGGKADPRTGFSYTATPGATAKDEAAIINLSVVPIVVAVYPTDAETTTDGSFALLPAASRPKDVGSWVSLGGAREVTVPARSSVIVPVTLKVPADATPGDHTGAVIASLATYARNKNGDRIRLDQRVGARLTVRVTGPLRPSLSITGLRARYHASWNPLAGRADVSYTVTNTGNVRLSAKQIVRITGWLGGTAVSGASLHPVPELLPKGSLTVHTTVTHVRAALRMTALVRLDPTKRAGDIDPTLRPVEARVQFWALPWLVLGLLLLAVLGGGWAWRRRRRPPAAPTPAPSLPSEDQEPVMSSSSAAVPVERSASVRRAPGWGLARLVVAVATLLGGTAGAALPALAATAPARTAGVTPATGKDTTIPTFRTSAPCPAGSATFYALVLGPGFPKDGEPIRTVNDLGISLTKPFSFKASLSFYDVAAMYGGGHRMKGTYTLRVVCQGEFTETMRTFDAKVVFDAHQHYHVVRPAVRRTSSGPAGAPAAAPGAGDVTRTSGGTAITVTTLTSAMPKKLGSAGPFTFTAHVRDLTGGHPAGFVTFFDGNRMLGRGALGADGTAVMSVGTLGVGEHVISATFTPSGSKEQMSVSAQTSWTVLSPSVRSLPQQRVSAAAQRKGDHQRLTAALVAGVVVALLVGLGGPLLALSRRLAGRRPRPSV</sequence>
<evidence type="ECO:0000313" key="6">
    <source>
        <dbReference type="Proteomes" id="UP000293638"/>
    </source>
</evidence>
<keyword evidence="2" id="KW-0812">Transmembrane</keyword>
<keyword evidence="3" id="KW-0732">Signal</keyword>
<dbReference type="Gene3D" id="2.60.40.10">
    <property type="entry name" value="Immunoglobulins"/>
    <property type="match status" value="1"/>
</dbReference>
<feature type="transmembrane region" description="Helical" evidence="2">
    <location>
        <begin position="320"/>
        <end position="342"/>
    </location>
</feature>
<evidence type="ECO:0000256" key="1">
    <source>
        <dbReference type="SAM" id="MobiDB-lite"/>
    </source>
</evidence>
<accession>A0A4Q7NVI3</accession>
<protein>
    <submittedName>
        <fullName evidence="5">Uncharacterized protein DUF916</fullName>
    </submittedName>
</protein>
<evidence type="ECO:0000256" key="2">
    <source>
        <dbReference type="SAM" id="Phobius"/>
    </source>
</evidence>
<feature type="chain" id="PRO_5021018745" evidence="3">
    <location>
        <begin position="41"/>
        <end position="725"/>
    </location>
</feature>
<dbReference type="AlphaFoldDB" id="A0A4Q7NVI3"/>
<dbReference type="InterPro" id="IPR013783">
    <property type="entry name" value="Ig-like_fold"/>
</dbReference>
<dbReference type="InterPro" id="IPR032109">
    <property type="entry name" value="Big_3_5"/>
</dbReference>
<evidence type="ECO:0000256" key="3">
    <source>
        <dbReference type="SAM" id="SignalP"/>
    </source>
</evidence>
<evidence type="ECO:0000259" key="4">
    <source>
        <dbReference type="Pfam" id="PF16640"/>
    </source>
</evidence>
<feature type="signal peptide" evidence="3">
    <location>
        <begin position="1"/>
        <end position="40"/>
    </location>
</feature>
<feature type="region of interest" description="Disordered" evidence="1">
    <location>
        <begin position="347"/>
        <end position="375"/>
    </location>
</feature>
<dbReference type="GO" id="GO:0005975">
    <property type="term" value="P:carbohydrate metabolic process"/>
    <property type="evidence" value="ECO:0007669"/>
    <property type="project" value="UniProtKB-ARBA"/>
</dbReference>
<keyword evidence="2" id="KW-0472">Membrane</keyword>
<feature type="compositionally biased region" description="Low complexity" evidence="1">
    <location>
        <begin position="546"/>
        <end position="558"/>
    </location>
</feature>
<keyword evidence="6" id="KW-1185">Reference proteome</keyword>
<dbReference type="EMBL" id="SGXD01000001">
    <property type="protein sequence ID" value="RZS91197.1"/>
    <property type="molecule type" value="Genomic_DNA"/>
</dbReference>
<evidence type="ECO:0000313" key="5">
    <source>
        <dbReference type="EMBL" id="RZS91197.1"/>
    </source>
</evidence>
<feature type="domain" description="Bacterial Ig-like" evidence="4">
    <location>
        <begin position="580"/>
        <end position="663"/>
    </location>
</feature>
<proteinExistence type="predicted"/>
<dbReference type="Pfam" id="PF16640">
    <property type="entry name" value="Big_3_5"/>
    <property type="match status" value="1"/>
</dbReference>